<dbReference type="PANTHER" id="PTHR38782">
    <property type="match status" value="1"/>
</dbReference>
<dbReference type="EMBL" id="UOFO01000134">
    <property type="protein sequence ID" value="VAW87880.1"/>
    <property type="molecule type" value="Genomic_DNA"/>
</dbReference>
<evidence type="ECO:0000256" key="4">
    <source>
        <dbReference type="ARBA" id="ARBA00022764"/>
    </source>
</evidence>
<dbReference type="InterPro" id="IPR038484">
    <property type="entry name" value="MucB/RseB_C_sf"/>
</dbReference>
<protein>
    <submittedName>
        <fullName evidence="7">Sigma factor RpoE negative regulatory protein RseB</fullName>
    </submittedName>
</protein>
<dbReference type="InterPro" id="IPR005588">
    <property type="entry name" value="MucB_RseB"/>
</dbReference>
<name>A0A3B0ZFS2_9ZZZZ</name>
<dbReference type="AlphaFoldDB" id="A0A3B0ZFS2"/>
<organism evidence="7">
    <name type="scientific">hydrothermal vent metagenome</name>
    <dbReference type="NCBI Taxonomy" id="652676"/>
    <lineage>
        <taxon>unclassified sequences</taxon>
        <taxon>metagenomes</taxon>
        <taxon>ecological metagenomes</taxon>
    </lineage>
</organism>
<keyword evidence="3" id="KW-0732">Signal</keyword>
<dbReference type="Gene3D" id="2.50.20.10">
    <property type="entry name" value="Lipoprotein localisation LolA/LolB/LppX"/>
    <property type="match status" value="1"/>
</dbReference>
<evidence type="ECO:0000313" key="7">
    <source>
        <dbReference type="EMBL" id="VAW87880.1"/>
    </source>
</evidence>
<dbReference type="GO" id="GO:0030288">
    <property type="term" value="C:outer membrane-bounded periplasmic space"/>
    <property type="evidence" value="ECO:0007669"/>
    <property type="project" value="TreeGrafter"/>
</dbReference>
<proteinExistence type="inferred from homology"/>
<feature type="domain" description="MucB/RseB C-terminal" evidence="6">
    <location>
        <begin position="234"/>
        <end position="328"/>
    </location>
</feature>
<evidence type="ECO:0000256" key="3">
    <source>
        <dbReference type="ARBA" id="ARBA00022729"/>
    </source>
</evidence>
<dbReference type="GO" id="GO:0045152">
    <property type="term" value="F:antisigma factor binding"/>
    <property type="evidence" value="ECO:0007669"/>
    <property type="project" value="TreeGrafter"/>
</dbReference>
<dbReference type="GO" id="GO:0032885">
    <property type="term" value="P:regulation of polysaccharide biosynthetic process"/>
    <property type="evidence" value="ECO:0007669"/>
    <property type="project" value="TreeGrafter"/>
</dbReference>
<sequence>MGFKSCWPQRVVMGIKYPVFYIVLLLLPFHVLANDTLEHNLRNWLDVITASALKHSYEGIFVYRYDAQIMAMQVVHSADGTNEQEKITSLSGPEHQILQQGRSLALNFKESQRALQGSQSTEQRPDFDETLMVHYGVNAQGTDRIAGRETRVVRIVAKDQYRYGYDLWLDLQTNLVLRSDMVNSKGDIIEQVMFTEISLVDFEHAQAQMSVSGDNAHTDKPMTKPAVSGRIVNVEWQIGEQPEGFVLTSHYVKPASKIQLRYEHMVLTDGLASVSVFIEKVTSDSESLVGQRKMGAVNAFGRVINDYQVTVVGDVPAVTVKLIAQSVRLKS</sequence>
<dbReference type="InterPro" id="IPR033436">
    <property type="entry name" value="MucB/RseB_C"/>
</dbReference>
<comment type="subcellular location">
    <subcellularLocation>
        <location evidence="1">Periplasm</location>
    </subcellularLocation>
</comment>
<dbReference type="CDD" id="cd16327">
    <property type="entry name" value="RseB"/>
    <property type="match status" value="1"/>
</dbReference>
<feature type="domain" description="MucB/RseB N-terminal" evidence="5">
    <location>
        <begin position="42"/>
        <end position="201"/>
    </location>
</feature>
<dbReference type="Pfam" id="PF03888">
    <property type="entry name" value="MucB_RseB"/>
    <property type="match status" value="1"/>
</dbReference>
<dbReference type="InterPro" id="IPR033434">
    <property type="entry name" value="MucB/RseB_N"/>
</dbReference>
<gene>
    <name evidence="7" type="ORF">MNBD_GAMMA16-637</name>
</gene>
<dbReference type="PANTHER" id="PTHR38782:SF1">
    <property type="entry name" value="SIGMA-E FACTOR REGULATORY PROTEIN RSEB"/>
    <property type="match status" value="1"/>
</dbReference>
<evidence type="ECO:0000259" key="5">
    <source>
        <dbReference type="Pfam" id="PF03888"/>
    </source>
</evidence>
<keyword evidence="4" id="KW-0574">Periplasm</keyword>
<dbReference type="Pfam" id="PF17188">
    <property type="entry name" value="MucB_RseB_C"/>
    <property type="match status" value="1"/>
</dbReference>
<comment type="similarity">
    <text evidence="2">Belongs to the RseB family.</text>
</comment>
<evidence type="ECO:0000256" key="2">
    <source>
        <dbReference type="ARBA" id="ARBA00008150"/>
    </source>
</evidence>
<dbReference type="PIRSF" id="PIRSF005427">
    <property type="entry name" value="RseB"/>
    <property type="match status" value="1"/>
</dbReference>
<evidence type="ECO:0000256" key="1">
    <source>
        <dbReference type="ARBA" id="ARBA00004418"/>
    </source>
</evidence>
<accession>A0A3B0ZFS2</accession>
<evidence type="ECO:0000259" key="6">
    <source>
        <dbReference type="Pfam" id="PF17188"/>
    </source>
</evidence>
<reference evidence="7" key="1">
    <citation type="submission" date="2018-06" db="EMBL/GenBank/DDBJ databases">
        <authorList>
            <person name="Zhirakovskaya E."/>
        </authorList>
    </citation>
    <scope>NUCLEOTIDE SEQUENCE</scope>
</reference>
<dbReference type="Gene3D" id="3.30.200.100">
    <property type="entry name" value="MucB/RseB, C-terminal domain"/>
    <property type="match status" value="1"/>
</dbReference>